<gene>
    <name evidence="1" type="ORF">C8E99_1027</name>
</gene>
<evidence type="ECO:0000313" key="1">
    <source>
        <dbReference type="EMBL" id="REE03222.1"/>
    </source>
</evidence>
<reference evidence="1 2" key="1">
    <citation type="submission" date="2018-07" db="EMBL/GenBank/DDBJ databases">
        <title>Sequencing the genomes of 1000 actinobacteria strains.</title>
        <authorList>
            <person name="Klenk H.-P."/>
        </authorList>
    </citation>
    <scope>NUCLEOTIDE SEQUENCE [LARGE SCALE GENOMIC DNA]</scope>
    <source>
        <strain evidence="1 2">DSM 14442</strain>
    </source>
</reference>
<protein>
    <submittedName>
        <fullName evidence="1">Uncharacterized protein</fullName>
    </submittedName>
</protein>
<dbReference type="EMBL" id="QREH01000001">
    <property type="protein sequence ID" value="REE03222.1"/>
    <property type="molecule type" value="Genomic_DNA"/>
</dbReference>
<comment type="caution">
    <text evidence="1">The sequence shown here is derived from an EMBL/GenBank/DDBJ whole genome shotgun (WGS) entry which is preliminary data.</text>
</comment>
<dbReference type="RefSeq" id="WP_115931371.1">
    <property type="nucleotide sequence ID" value="NZ_QREH01000001.1"/>
</dbReference>
<accession>A0A3D9LAT0</accession>
<dbReference type="AlphaFoldDB" id="A0A3D9LAT0"/>
<proteinExistence type="predicted"/>
<keyword evidence="2" id="KW-1185">Reference proteome</keyword>
<name>A0A3D9LAT0_9MICC</name>
<dbReference type="Proteomes" id="UP000256727">
    <property type="component" value="Unassembled WGS sequence"/>
</dbReference>
<organism evidence="1 2">
    <name type="scientific">Citricoccus muralis</name>
    <dbReference type="NCBI Taxonomy" id="169134"/>
    <lineage>
        <taxon>Bacteria</taxon>
        <taxon>Bacillati</taxon>
        <taxon>Actinomycetota</taxon>
        <taxon>Actinomycetes</taxon>
        <taxon>Micrococcales</taxon>
        <taxon>Micrococcaceae</taxon>
        <taxon>Citricoccus</taxon>
    </lineage>
</organism>
<evidence type="ECO:0000313" key="2">
    <source>
        <dbReference type="Proteomes" id="UP000256727"/>
    </source>
</evidence>
<sequence>MPDLKETDLHAIAEALADPALDSWVAMQDVGAEAESYLDIGGCTWRTLDQWAVDTLCWMESLGLIRVGQYKDPKGLVFWAERGQSLKDRLLHELTGADLEGNRMNTMLCLTRPGVEWAKKVTGRSDSQLLHPAPVVPHPQSF</sequence>